<dbReference type="RefSeq" id="WP_154319576.1">
    <property type="nucleotide sequence ID" value="NZ_CAJGAA010000012.1"/>
</dbReference>
<name>A0A6I2ME41_9BACI</name>
<gene>
    <name evidence="1" type="ORF">GJU41_21865</name>
</gene>
<dbReference type="EMBL" id="WKKF01000014">
    <property type="protein sequence ID" value="MRX56598.1"/>
    <property type="molecule type" value="Genomic_DNA"/>
</dbReference>
<dbReference type="AlphaFoldDB" id="A0A6I2ME41"/>
<reference evidence="1 2" key="1">
    <citation type="submission" date="2019-11" db="EMBL/GenBank/DDBJ databases">
        <title>Bacillus idriensis genome.</title>
        <authorList>
            <person name="Konopka E.N."/>
            <person name="Newman J.D."/>
        </authorList>
    </citation>
    <scope>NUCLEOTIDE SEQUENCE [LARGE SCALE GENOMIC DNA]</scope>
    <source>
        <strain evidence="1 2">DSM 19097</strain>
    </source>
</reference>
<protein>
    <recommendedName>
        <fullName evidence="3">Cytosolic protein</fullName>
    </recommendedName>
</protein>
<comment type="caution">
    <text evidence="1">The sequence shown here is derived from an EMBL/GenBank/DDBJ whole genome shotgun (WGS) entry which is preliminary data.</text>
</comment>
<dbReference type="Proteomes" id="UP000441585">
    <property type="component" value="Unassembled WGS sequence"/>
</dbReference>
<evidence type="ECO:0000313" key="2">
    <source>
        <dbReference type="Proteomes" id="UP000441585"/>
    </source>
</evidence>
<evidence type="ECO:0008006" key="3">
    <source>
        <dbReference type="Google" id="ProtNLM"/>
    </source>
</evidence>
<proteinExistence type="predicted"/>
<keyword evidence="2" id="KW-1185">Reference proteome</keyword>
<accession>A0A6I2ME41</accession>
<sequence length="68" mass="8476">MTLVQYNQRYEEIIHADWPQDKKDKRLAELMTEMEQVYQIPMLRNEEWERENKRVIALYRKVSLSRSF</sequence>
<evidence type="ECO:0000313" key="1">
    <source>
        <dbReference type="EMBL" id="MRX56598.1"/>
    </source>
</evidence>
<organism evidence="1 2">
    <name type="scientific">Metabacillus idriensis</name>
    <dbReference type="NCBI Taxonomy" id="324768"/>
    <lineage>
        <taxon>Bacteria</taxon>
        <taxon>Bacillati</taxon>
        <taxon>Bacillota</taxon>
        <taxon>Bacilli</taxon>
        <taxon>Bacillales</taxon>
        <taxon>Bacillaceae</taxon>
        <taxon>Metabacillus</taxon>
    </lineage>
</organism>